<dbReference type="EMBL" id="JAJTWT010000004">
    <property type="protein sequence ID" value="MCE4538069.1"/>
    <property type="molecule type" value="Genomic_DNA"/>
</dbReference>
<evidence type="ECO:0000256" key="1">
    <source>
        <dbReference type="SAM" id="MobiDB-lite"/>
    </source>
</evidence>
<organism evidence="2 3">
    <name type="scientific">Pelomonas caseinilytica</name>
    <dbReference type="NCBI Taxonomy" id="2906763"/>
    <lineage>
        <taxon>Bacteria</taxon>
        <taxon>Pseudomonadati</taxon>
        <taxon>Pseudomonadota</taxon>
        <taxon>Betaproteobacteria</taxon>
        <taxon>Burkholderiales</taxon>
        <taxon>Sphaerotilaceae</taxon>
        <taxon>Roseateles</taxon>
    </lineage>
</organism>
<name>A0ABS8XAV3_9BURK</name>
<comment type="caution">
    <text evidence="2">The sequence shown here is derived from an EMBL/GenBank/DDBJ whole genome shotgun (WGS) entry which is preliminary data.</text>
</comment>
<feature type="region of interest" description="Disordered" evidence="1">
    <location>
        <begin position="44"/>
        <end position="78"/>
    </location>
</feature>
<gene>
    <name evidence="2" type="ORF">LXT12_12490</name>
</gene>
<evidence type="ECO:0000313" key="2">
    <source>
        <dbReference type="EMBL" id="MCE4538069.1"/>
    </source>
</evidence>
<reference evidence="2 3" key="1">
    <citation type="submission" date="2021-12" db="EMBL/GenBank/DDBJ databases">
        <title>Genome seq of p7.</title>
        <authorList>
            <person name="Seo T."/>
        </authorList>
    </citation>
    <scope>NUCLEOTIDE SEQUENCE [LARGE SCALE GENOMIC DNA]</scope>
    <source>
        <strain evidence="2 3">P7</strain>
    </source>
</reference>
<dbReference type="Proteomes" id="UP001201463">
    <property type="component" value="Unassembled WGS sequence"/>
</dbReference>
<protein>
    <submittedName>
        <fullName evidence="2">Uncharacterized protein</fullName>
    </submittedName>
</protein>
<dbReference type="RefSeq" id="WP_233392494.1">
    <property type="nucleotide sequence ID" value="NZ_JAJTWT010000004.1"/>
</dbReference>
<accession>A0ABS8XAV3</accession>
<sequence>MLLHMAESAGQDGRAPADIVADARAQRLAYPNVRWIDALANGALTLPGGRRHRDRGPAGDQHPAFAPGQPSGMTLQTG</sequence>
<evidence type="ECO:0000313" key="3">
    <source>
        <dbReference type="Proteomes" id="UP001201463"/>
    </source>
</evidence>
<proteinExistence type="predicted"/>
<keyword evidence="3" id="KW-1185">Reference proteome</keyword>